<comment type="caution">
    <text evidence="3">The sequence shown here is derived from an EMBL/GenBank/DDBJ whole genome shotgun (WGS) entry which is preliminary data.</text>
</comment>
<keyword evidence="4" id="KW-1185">Reference proteome</keyword>
<dbReference type="Proteomes" id="UP001320876">
    <property type="component" value="Unassembled WGS sequence"/>
</dbReference>
<feature type="transmembrane region" description="Helical" evidence="2">
    <location>
        <begin position="278"/>
        <end position="301"/>
    </location>
</feature>
<organism evidence="3 4">
    <name type="scientific">Luteolibacter arcticus</name>
    <dbReference type="NCBI Taxonomy" id="1581411"/>
    <lineage>
        <taxon>Bacteria</taxon>
        <taxon>Pseudomonadati</taxon>
        <taxon>Verrucomicrobiota</taxon>
        <taxon>Verrucomicrobiia</taxon>
        <taxon>Verrucomicrobiales</taxon>
        <taxon>Verrucomicrobiaceae</taxon>
        <taxon>Luteolibacter</taxon>
    </lineage>
</organism>
<feature type="transmembrane region" description="Helical" evidence="2">
    <location>
        <begin position="107"/>
        <end position="128"/>
    </location>
</feature>
<keyword evidence="2" id="KW-0472">Membrane</keyword>
<reference evidence="3 4" key="1">
    <citation type="submission" date="2022-10" db="EMBL/GenBank/DDBJ databases">
        <title>Luteolibacter arcticus strain CCTCC AB 2014275, whole genome shotgun sequencing project.</title>
        <authorList>
            <person name="Zhao G."/>
            <person name="Shen L."/>
        </authorList>
    </citation>
    <scope>NUCLEOTIDE SEQUENCE [LARGE SCALE GENOMIC DNA]</scope>
    <source>
        <strain evidence="3 4">CCTCC AB 2014275</strain>
    </source>
</reference>
<keyword evidence="2" id="KW-1133">Transmembrane helix</keyword>
<proteinExistence type="predicted"/>
<feature type="transmembrane region" description="Helical" evidence="2">
    <location>
        <begin position="339"/>
        <end position="361"/>
    </location>
</feature>
<protein>
    <recommendedName>
        <fullName evidence="5">MFS transporter</fullName>
    </recommendedName>
</protein>
<accession>A0ABT3GHG9</accession>
<feature type="transmembrane region" description="Helical" evidence="2">
    <location>
        <begin position="134"/>
        <end position="155"/>
    </location>
</feature>
<evidence type="ECO:0008006" key="5">
    <source>
        <dbReference type="Google" id="ProtNLM"/>
    </source>
</evidence>
<sequence>MPPSAPDLVSESVPAPALDPDPPDAKRYEQCVRVFTVFFSALAGFGLKRLADSSERWPAWEAWGCFAAALFLLLRFLFGSANHLWLDFLGAPPVRKRKPGKSEMPGSMLLDCLFLTLIGTVAVIMCYRPDVRSFLMWNCVLGLTAAGVVVSDLVFRCGFSKEKSRGFSAQWFTLNLLYAGVACYIAIFYGKEPGWCWPWALAFVSGLFFLGDLRVQALVLDRTEYGATGDWENKRYEQSVRVPTVFFSMLMGFGLKRLADESGKADAWAEPWELLACFVIALALFMRILFGSANFLWLNFVKTPPTKDPERRALLWDCFCLALMGLTGLILCYSKDVQFFALCSGGLALGIAIIDGIDALIRKPWFGQKAGELGKVWVVINVLHAVAGGALGGALWLGWVQDGGILLTRLLGGYALLGVILLVWDLRNQLVALNK</sequence>
<keyword evidence="2" id="KW-0812">Transmembrane</keyword>
<feature type="transmembrane region" description="Helical" evidence="2">
    <location>
        <begin position="60"/>
        <end position="86"/>
    </location>
</feature>
<evidence type="ECO:0000313" key="4">
    <source>
        <dbReference type="Proteomes" id="UP001320876"/>
    </source>
</evidence>
<dbReference type="RefSeq" id="WP_264487152.1">
    <property type="nucleotide sequence ID" value="NZ_JAPDDT010000003.1"/>
</dbReference>
<feature type="region of interest" description="Disordered" evidence="1">
    <location>
        <begin position="1"/>
        <end position="22"/>
    </location>
</feature>
<evidence type="ECO:0000256" key="2">
    <source>
        <dbReference type="SAM" id="Phobius"/>
    </source>
</evidence>
<evidence type="ECO:0000256" key="1">
    <source>
        <dbReference type="SAM" id="MobiDB-lite"/>
    </source>
</evidence>
<feature type="transmembrane region" description="Helical" evidence="2">
    <location>
        <begin position="240"/>
        <end position="258"/>
    </location>
</feature>
<gene>
    <name evidence="3" type="ORF">OKA05_10825</name>
</gene>
<name>A0ABT3GHG9_9BACT</name>
<feature type="transmembrane region" description="Helical" evidence="2">
    <location>
        <begin position="313"/>
        <end position="333"/>
    </location>
</feature>
<feature type="transmembrane region" description="Helical" evidence="2">
    <location>
        <begin position="167"/>
        <end position="187"/>
    </location>
</feature>
<feature type="transmembrane region" description="Helical" evidence="2">
    <location>
        <begin position="31"/>
        <end position="48"/>
    </location>
</feature>
<evidence type="ECO:0000313" key="3">
    <source>
        <dbReference type="EMBL" id="MCW1923047.1"/>
    </source>
</evidence>
<dbReference type="EMBL" id="JAPDDT010000003">
    <property type="protein sequence ID" value="MCW1923047.1"/>
    <property type="molecule type" value="Genomic_DNA"/>
</dbReference>
<feature type="transmembrane region" description="Helical" evidence="2">
    <location>
        <begin position="405"/>
        <end position="426"/>
    </location>
</feature>
<feature type="transmembrane region" description="Helical" evidence="2">
    <location>
        <begin position="373"/>
        <end position="399"/>
    </location>
</feature>
<feature type="transmembrane region" description="Helical" evidence="2">
    <location>
        <begin position="199"/>
        <end position="220"/>
    </location>
</feature>